<evidence type="ECO:0000256" key="2">
    <source>
        <dbReference type="ARBA" id="ARBA00022771"/>
    </source>
</evidence>
<reference evidence="7" key="1">
    <citation type="journal article" date="2018" name="Nat. Plants">
        <title>Whole-genome landscape of Medicago truncatula symbiotic genes.</title>
        <authorList>
            <person name="Pecrix Y."/>
            <person name="Gamas P."/>
            <person name="Carrere S."/>
        </authorList>
    </citation>
    <scope>NUCLEOTIDE SEQUENCE</scope>
    <source>
        <tissue evidence="7">Leaves</tissue>
    </source>
</reference>
<dbReference type="InterPro" id="IPR010666">
    <property type="entry name" value="Znf_GRF"/>
</dbReference>
<dbReference type="GO" id="GO:0008270">
    <property type="term" value="F:zinc ion binding"/>
    <property type="evidence" value="ECO:0007669"/>
    <property type="project" value="UniProtKB-KW"/>
</dbReference>
<comment type="caution">
    <text evidence="7">The sequence shown here is derived from an EMBL/GenBank/DDBJ whole genome shotgun (WGS) entry which is preliminary data.</text>
</comment>
<evidence type="ECO:0000256" key="3">
    <source>
        <dbReference type="ARBA" id="ARBA00022833"/>
    </source>
</evidence>
<dbReference type="AlphaFoldDB" id="A0A396HDM5"/>
<evidence type="ECO:0000313" key="7">
    <source>
        <dbReference type="EMBL" id="RHN50703.1"/>
    </source>
</evidence>
<protein>
    <submittedName>
        <fullName evidence="7">Putative transcription factor GRF family</fullName>
    </submittedName>
</protein>
<evidence type="ECO:0000259" key="6">
    <source>
        <dbReference type="PROSITE" id="PS51999"/>
    </source>
</evidence>
<organism evidence="7">
    <name type="scientific">Medicago truncatula</name>
    <name type="common">Barrel medic</name>
    <name type="synonym">Medicago tribuloides</name>
    <dbReference type="NCBI Taxonomy" id="3880"/>
    <lineage>
        <taxon>Eukaryota</taxon>
        <taxon>Viridiplantae</taxon>
        <taxon>Streptophyta</taxon>
        <taxon>Embryophyta</taxon>
        <taxon>Tracheophyta</taxon>
        <taxon>Spermatophyta</taxon>
        <taxon>Magnoliopsida</taxon>
        <taxon>eudicotyledons</taxon>
        <taxon>Gunneridae</taxon>
        <taxon>Pentapetalae</taxon>
        <taxon>rosids</taxon>
        <taxon>fabids</taxon>
        <taxon>Fabales</taxon>
        <taxon>Fabaceae</taxon>
        <taxon>Papilionoideae</taxon>
        <taxon>50 kb inversion clade</taxon>
        <taxon>NPAAA clade</taxon>
        <taxon>Hologalegina</taxon>
        <taxon>IRL clade</taxon>
        <taxon>Trifolieae</taxon>
        <taxon>Medicago</taxon>
    </lineage>
</organism>
<name>A0A396HDM5_MEDTR</name>
<dbReference type="PROSITE" id="PS51999">
    <property type="entry name" value="ZF_GRF"/>
    <property type="match status" value="1"/>
</dbReference>
<evidence type="ECO:0000256" key="4">
    <source>
        <dbReference type="PROSITE-ProRule" id="PRU01343"/>
    </source>
</evidence>
<keyword evidence="3" id="KW-0862">Zinc</keyword>
<proteinExistence type="predicted"/>
<evidence type="ECO:0000256" key="1">
    <source>
        <dbReference type="ARBA" id="ARBA00022723"/>
    </source>
</evidence>
<dbReference type="EMBL" id="PSQE01000006">
    <property type="protein sequence ID" value="RHN50703.1"/>
    <property type="molecule type" value="Genomic_DNA"/>
</dbReference>
<feature type="region of interest" description="Disordered" evidence="5">
    <location>
        <begin position="1"/>
        <end position="21"/>
    </location>
</feature>
<evidence type="ECO:0000256" key="5">
    <source>
        <dbReference type="SAM" id="MobiDB-lite"/>
    </source>
</evidence>
<keyword evidence="1" id="KW-0479">Metal-binding</keyword>
<dbReference type="Proteomes" id="UP000265566">
    <property type="component" value="Chromosome 6"/>
</dbReference>
<gene>
    <name evidence="7" type="ORF">MtrunA17_Chr6g0460391</name>
</gene>
<accession>A0A396HDM5</accession>
<dbReference type="Gramene" id="rna35025">
    <property type="protein sequence ID" value="RHN50703.1"/>
    <property type="gene ID" value="gene35025"/>
</dbReference>
<sequence length="138" mass="15915">MSTVSQNSKTNSTQQSGNSSVSCYGSILRRRSFRDCRCGEKQVLRTVSDVTNPNFGKKNLGCINYKNQFDKGCNYFNWFDARDDIIDAKDRKIEKHKKKTVKLKIALARSQKWLKIFVNFNNQFIKSLSSTNNNKNIC</sequence>
<feature type="domain" description="GRF-type" evidence="6">
    <location>
        <begin position="36"/>
        <end position="82"/>
    </location>
</feature>
<keyword evidence="2 4" id="KW-0863">Zinc-finger</keyword>